<comment type="caution">
    <text evidence="2">The sequence shown here is derived from an EMBL/GenBank/DDBJ whole genome shotgun (WGS) entry which is preliminary data.</text>
</comment>
<dbReference type="STRING" id="888741.HMPREF9098_1675"/>
<protein>
    <submittedName>
        <fullName evidence="2">Uncharacterized protein</fullName>
    </submittedName>
</protein>
<dbReference type="HOGENOM" id="CLU_1394724_0_0_4"/>
<evidence type="ECO:0000256" key="1">
    <source>
        <dbReference type="SAM" id="Coils"/>
    </source>
</evidence>
<dbReference type="Proteomes" id="UP000004088">
    <property type="component" value="Unassembled WGS sequence"/>
</dbReference>
<evidence type="ECO:0000313" key="3">
    <source>
        <dbReference type="Proteomes" id="UP000004088"/>
    </source>
</evidence>
<accession>F0F0P0</accession>
<keyword evidence="3" id="KW-1185">Reference proteome</keyword>
<keyword evidence="1" id="KW-0175">Coiled coil</keyword>
<proteinExistence type="predicted"/>
<gene>
    <name evidence="2" type="ORF">HMPREF9098_1675</name>
</gene>
<organism evidence="2 3">
    <name type="scientific">Kingella denitrificans ATCC 33394</name>
    <dbReference type="NCBI Taxonomy" id="888741"/>
    <lineage>
        <taxon>Bacteria</taxon>
        <taxon>Pseudomonadati</taxon>
        <taxon>Pseudomonadota</taxon>
        <taxon>Betaproteobacteria</taxon>
        <taxon>Neisseriales</taxon>
        <taxon>Neisseriaceae</taxon>
        <taxon>Kingella</taxon>
    </lineage>
</organism>
<reference evidence="2 3" key="1">
    <citation type="submission" date="2011-01" db="EMBL/GenBank/DDBJ databases">
        <authorList>
            <person name="Muzny D."/>
            <person name="Qin X."/>
            <person name="Deng J."/>
            <person name="Jiang H."/>
            <person name="Liu Y."/>
            <person name="Qu J."/>
            <person name="Song X.-Z."/>
            <person name="Zhang L."/>
            <person name="Thornton R."/>
            <person name="Coyle M."/>
            <person name="Francisco L."/>
            <person name="Jackson L."/>
            <person name="Javaid M."/>
            <person name="Korchina V."/>
            <person name="Kovar C."/>
            <person name="Mata R."/>
            <person name="Mathew T."/>
            <person name="Ngo R."/>
            <person name="Nguyen L."/>
            <person name="Nguyen N."/>
            <person name="Okwuonu G."/>
            <person name="Ongeri F."/>
            <person name="Pham C."/>
            <person name="Simmons D."/>
            <person name="Wilczek-Boney K."/>
            <person name="Hale W."/>
            <person name="Jakkamsetti A."/>
            <person name="Pham P."/>
            <person name="Ruth R."/>
            <person name="San Lucas F."/>
            <person name="Warren J."/>
            <person name="Zhang J."/>
            <person name="Zhao Z."/>
            <person name="Zhou C."/>
            <person name="Zhu D."/>
            <person name="Lee S."/>
            <person name="Bess C."/>
            <person name="Blankenburg K."/>
            <person name="Forbes L."/>
            <person name="Fu Q."/>
            <person name="Gubbala S."/>
            <person name="Hirani K."/>
            <person name="Jayaseelan J.C."/>
            <person name="Lara F."/>
            <person name="Munidasa M."/>
            <person name="Palculict T."/>
            <person name="Patil S."/>
            <person name="Pu L.-L."/>
            <person name="Saada N."/>
            <person name="Tang L."/>
            <person name="Weissenberger G."/>
            <person name="Zhu Y."/>
            <person name="Hemphill L."/>
            <person name="Shang Y."/>
            <person name="Youmans B."/>
            <person name="Ayvaz T."/>
            <person name="Ross M."/>
            <person name="Santibanez J."/>
            <person name="Aqrawi P."/>
            <person name="Gross S."/>
            <person name="Joshi V."/>
            <person name="Fowler G."/>
            <person name="Nazareth L."/>
            <person name="Reid J."/>
            <person name="Worley K."/>
            <person name="Petrosino J."/>
            <person name="Highlander S."/>
            <person name="Gibbs R."/>
        </authorList>
    </citation>
    <scope>NUCLEOTIDE SEQUENCE [LARGE SCALE GENOMIC DNA]</scope>
    <source>
        <strain evidence="2 3">ATCC 33394</strain>
    </source>
</reference>
<feature type="coiled-coil region" evidence="1">
    <location>
        <begin position="139"/>
        <end position="166"/>
    </location>
</feature>
<evidence type="ECO:0000313" key="2">
    <source>
        <dbReference type="EMBL" id="EGC16872.1"/>
    </source>
</evidence>
<dbReference type="EMBL" id="AEWV01000030">
    <property type="protein sequence ID" value="EGC16872.1"/>
    <property type="molecule type" value="Genomic_DNA"/>
</dbReference>
<name>F0F0P0_9NEIS</name>
<dbReference type="AlphaFoldDB" id="F0F0P0"/>
<sequence>MAAWHGSLHGFLPISEPPFAINLEFLVKITQSWFFCFCALASTAAWADDAAQPALLTASAPATPSVIEDEIQQTWQQRDFQLSDDIVVVDPPPAAPQTPVKLNTATTAVVKTQTRMKPPRVQPAKIVSLPPAKPVLTREQRIAQEIAQERQALARLRAQLAQARQQGKANVVQQITVQILDREGNIAALQQEMRR</sequence>